<evidence type="ECO:0000256" key="1">
    <source>
        <dbReference type="SAM" id="MobiDB-lite"/>
    </source>
</evidence>
<evidence type="ECO:0000313" key="4">
    <source>
        <dbReference type="Proteomes" id="UP000322667"/>
    </source>
</evidence>
<organism evidence="3 4">
    <name type="scientific">Gossypium tomentosum</name>
    <name type="common">Hawaiian cotton</name>
    <name type="synonym">Gossypium sandvicense</name>
    <dbReference type="NCBI Taxonomy" id="34277"/>
    <lineage>
        <taxon>Eukaryota</taxon>
        <taxon>Viridiplantae</taxon>
        <taxon>Streptophyta</taxon>
        <taxon>Embryophyta</taxon>
        <taxon>Tracheophyta</taxon>
        <taxon>Spermatophyta</taxon>
        <taxon>Magnoliopsida</taxon>
        <taxon>eudicotyledons</taxon>
        <taxon>Gunneridae</taxon>
        <taxon>Pentapetalae</taxon>
        <taxon>rosids</taxon>
        <taxon>malvids</taxon>
        <taxon>Malvales</taxon>
        <taxon>Malvaceae</taxon>
        <taxon>Malvoideae</taxon>
        <taxon>Gossypium</taxon>
    </lineage>
</organism>
<feature type="chain" id="PRO_5023090940" evidence="2">
    <location>
        <begin position="24"/>
        <end position="104"/>
    </location>
</feature>
<sequence>MAKIALLLVFSLVLILSINSAVGHDAPAPSPEQTNQETSEYADATGQNEEGLDEIVDAMSPEMAPASSPTMAFEGSFGPGPAMTIEDGAAEGEGEAEAEGATES</sequence>
<protein>
    <submittedName>
        <fullName evidence="3">Uncharacterized protein</fullName>
    </submittedName>
</protein>
<feature type="region of interest" description="Disordered" evidence="1">
    <location>
        <begin position="22"/>
        <end position="104"/>
    </location>
</feature>
<feature type="signal peptide" evidence="2">
    <location>
        <begin position="1"/>
        <end position="23"/>
    </location>
</feature>
<evidence type="ECO:0000313" key="3">
    <source>
        <dbReference type="EMBL" id="TYI35785.1"/>
    </source>
</evidence>
<reference evidence="3 4" key="1">
    <citation type="submission" date="2019-07" db="EMBL/GenBank/DDBJ databases">
        <title>WGS assembly of Gossypium tomentosum.</title>
        <authorList>
            <person name="Chen Z.J."/>
            <person name="Sreedasyam A."/>
            <person name="Ando A."/>
            <person name="Song Q."/>
            <person name="De L."/>
            <person name="Hulse-Kemp A."/>
            <person name="Ding M."/>
            <person name="Ye W."/>
            <person name="Kirkbride R."/>
            <person name="Jenkins J."/>
            <person name="Plott C."/>
            <person name="Lovell J."/>
            <person name="Lin Y.-M."/>
            <person name="Vaughn R."/>
            <person name="Liu B."/>
            <person name="Li W."/>
            <person name="Simpson S."/>
            <person name="Scheffler B."/>
            <person name="Saski C."/>
            <person name="Grover C."/>
            <person name="Hu G."/>
            <person name="Conover J."/>
            <person name="Carlson J."/>
            <person name="Shu S."/>
            <person name="Boston L."/>
            <person name="Williams M."/>
            <person name="Peterson D."/>
            <person name="Mcgee K."/>
            <person name="Jones D."/>
            <person name="Wendel J."/>
            <person name="Stelly D."/>
            <person name="Grimwood J."/>
            <person name="Schmutz J."/>
        </authorList>
    </citation>
    <scope>NUCLEOTIDE SEQUENCE [LARGE SCALE GENOMIC DNA]</scope>
    <source>
        <strain evidence="3">7179.01</strain>
    </source>
</reference>
<accession>A0A5D2R7S6</accession>
<evidence type="ECO:0000256" key="2">
    <source>
        <dbReference type="SAM" id="SignalP"/>
    </source>
</evidence>
<feature type="compositionally biased region" description="Acidic residues" evidence="1">
    <location>
        <begin position="88"/>
        <end position="104"/>
    </location>
</feature>
<dbReference type="EMBL" id="CM017612">
    <property type="protein sequence ID" value="TYI35785.1"/>
    <property type="molecule type" value="Genomic_DNA"/>
</dbReference>
<keyword evidence="2" id="KW-0732">Signal</keyword>
<keyword evidence="4" id="KW-1185">Reference proteome</keyword>
<proteinExistence type="predicted"/>
<dbReference type="Proteomes" id="UP000322667">
    <property type="component" value="Chromosome A03"/>
</dbReference>
<gene>
    <name evidence="3" type="ORF">ES332_A03G100100v1</name>
</gene>
<name>A0A5D2R7S6_GOSTO</name>
<dbReference type="AlphaFoldDB" id="A0A5D2R7S6"/>